<dbReference type="InterPro" id="IPR023229">
    <property type="entry name" value="T2SS_M_periplasmic_sf"/>
</dbReference>
<comment type="similarity">
    <text evidence="2 10">Belongs to the GSP M family.</text>
</comment>
<keyword evidence="8 11" id="KW-1133">Transmembrane helix</keyword>
<feature type="transmembrane region" description="Helical" evidence="11">
    <location>
        <begin position="33"/>
        <end position="55"/>
    </location>
</feature>
<evidence type="ECO:0000256" key="6">
    <source>
        <dbReference type="ARBA" id="ARBA00022692"/>
    </source>
</evidence>
<dbReference type="PIRSF" id="PIRSF006291">
    <property type="entry name" value="GspM"/>
    <property type="match status" value="1"/>
</dbReference>
<evidence type="ECO:0000256" key="4">
    <source>
        <dbReference type="ARBA" id="ARBA00022475"/>
    </source>
</evidence>
<dbReference type="EMBL" id="FTMP01000006">
    <property type="protein sequence ID" value="SIQ62253.1"/>
    <property type="molecule type" value="Genomic_DNA"/>
</dbReference>
<dbReference type="GO" id="GO:0015628">
    <property type="term" value="P:protein secretion by the type II secretion system"/>
    <property type="evidence" value="ECO:0007669"/>
    <property type="project" value="InterPro"/>
</dbReference>
<accession>A0A1N6U9H8</accession>
<keyword evidence="3 10" id="KW-0813">Transport</keyword>
<proteinExistence type="inferred from homology"/>
<keyword evidence="5 10" id="KW-0997">Cell inner membrane</keyword>
<keyword evidence="4 10" id="KW-1003">Cell membrane</keyword>
<evidence type="ECO:0000256" key="7">
    <source>
        <dbReference type="ARBA" id="ARBA00022927"/>
    </source>
</evidence>
<name>A0A1N6U9H8_AQUAC</name>
<dbReference type="Gene3D" id="3.30.1360.100">
    <property type="entry name" value="General secretion pathway protein M, EpsM"/>
    <property type="match status" value="1"/>
</dbReference>
<dbReference type="RefSeq" id="WP_076427140.1">
    <property type="nucleotide sequence ID" value="NZ_FTMP01000006.1"/>
</dbReference>
<evidence type="ECO:0000256" key="8">
    <source>
        <dbReference type="ARBA" id="ARBA00022989"/>
    </source>
</evidence>
<reference evidence="12 13" key="1">
    <citation type="submission" date="2017-01" db="EMBL/GenBank/DDBJ databases">
        <authorList>
            <person name="Mah S.A."/>
            <person name="Swanson W.J."/>
            <person name="Moy G.W."/>
            <person name="Vacquier V.D."/>
        </authorList>
    </citation>
    <scope>NUCLEOTIDE SEQUENCE [LARGE SCALE GENOMIC DNA]</scope>
    <source>
        <strain evidence="12 13">RU36E</strain>
    </source>
</reference>
<keyword evidence="9 10" id="KW-0472">Membrane</keyword>
<evidence type="ECO:0000256" key="10">
    <source>
        <dbReference type="PIRNR" id="PIRNR006291"/>
    </source>
</evidence>
<organism evidence="12 13">
    <name type="scientific">Aquipseudomonas alcaligenes</name>
    <name type="common">Pseudomonas alcaligenes</name>
    <dbReference type="NCBI Taxonomy" id="43263"/>
    <lineage>
        <taxon>Bacteria</taxon>
        <taxon>Pseudomonadati</taxon>
        <taxon>Pseudomonadota</taxon>
        <taxon>Gammaproteobacteria</taxon>
        <taxon>Pseudomonadales</taxon>
        <taxon>Pseudomonadaceae</taxon>
        <taxon>Aquipseudomonas</taxon>
    </lineage>
</organism>
<evidence type="ECO:0000256" key="1">
    <source>
        <dbReference type="ARBA" id="ARBA00004377"/>
    </source>
</evidence>
<evidence type="ECO:0000256" key="11">
    <source>
        <dbReference type="SAM" id="Phobius"/>
    </source>
</evidence>
<comment type="subcellular location">
    <subcellularLocation>
        <location evidence="1">Cell inner membrane</location>
        <topology evidence="1">Single-pass membrane protein</topology>
    </subcellularLocation>
</comment>
<keyword evidence="7 10" id="KW-0653">Protein transport</keyword>
<dbReference type="AlphaFoldDB" id="A0A1N6U9H8"/>
<keyword evidence="6 11" id="KW-0812">Transmembrane</keyword>
<evidence type="ECO:0000256" key="3">
    <source>
        <dbReference type="ARBA" id="ARBA00022448"/>
    </source>
</evidence>
<dbReference type="InterPro" id="IPR007690">
    <property type="entry name" value="T2SS_GspM"/>
</dbReference>
<gene>
    <name evidence="12" type="ORF">SAMN05878282_1066</name>
</gene>
<comment type="function">
    <text evidence="10">Inner membrane component of the type II secretion system required for the energy-dependent secretion of extracellular factors such as proteases and toxins from the periplasm.</text>
</comment>
<dbReference type="GO" id="GO:0005886">
    <property type="term" value="C:plasma membrane"/>
    <property type="evidence" value="ECO:0007669"/>
    <property type="project" value="UniProtKB-SubCell"/>
</dbReference>
<evidence type="ECO:0000256" key="5">
    <source>
        <dbReference type="ARBA" id="ARBA00022519"/>
    </source>
</evidence>
<dbReference type="SUPFAM" id="SSF103054">
    <property type="entry name" value="General secretion pathway protein M, EpsM"/>
    <property type="match status" value="1"/>
</dbReference>
<dbReference type="GO" id="GO:0015627">
    <property type="term" value="C:type II protein secretion system complex"/>
    <property type="evidence" value="ECO:0007669"/>
    <property type="project" value="InterPro"/>
</dbReference>
<evidence type="ECO:0000256" key="9">
    <source>
        <dbReference type="ARBA" id="ARBA00023136"/>
    </source>
</evidence>
<evidence type="ECO:0000256" key="2">
    <source>
        <dbReference type="ARBA" id="ARBA00010637"/>
    </source>
</evidence>
<dbReference type="Proteomes" id="UP000185841">
    <property type="component" value="Unassembled WGS sequence"/>
</dbReference>
<protein>
    <recommendedName>
        <fullName evidence="10">Type II secretion system protein M</fullName>
        <shortName evidence="10">T2SS protein M</shortName>
    </recommendedName>
    <alternativeName>
        <fullName evidence="10">General secretion pathway protein M</fullName>
    </alternativeName>
</protein>
<sequence length="175" mass="19716">MIRLHKLKDELAGHMIRSGIWQRWQQLPPRDRLALKVLGGFFALLLFYAFIWLPIDRKLDSAGARYRQERDLLSHLQEQAPMLRSSIKGDRPRLSSEQLQGVVTSTAQKHGLVLERLDSEGGGRLLISLAQAPFEKLLHWLTELEEKGVALTEASLEKTGTGVVDARLTLTVEGV</sequence>
<evidence type="ECO:0000313" key="12">
    <source>
        <dbReference type="EMBL" id="SIQ62253.1"/>
    </source>
</evidence>
<evidence type="ECO:0000313" key="13">
    <source>
        <dbReference type="Proteomes" id="UP000185841"/>
    </source>
</evidence>
<dbReference type="Pfam" id="PF04612">
    <property type="entry name" value="T2SSM"/>
    <property type="match status" value="1"/>
</dbReference>